<evidence type="ECO:0000256" key="10">
    <source>
        <dbReference type="ARBA" id="ARBA00022827"/>
    </source>
</evidence>
<dbReference type="InterPro" id="IPR014729">
    <property type="entry name" value="Rossmann-like_a/b/a_fold"/>
</dbReference>
<dbReference type="InterPro" id="IPR015865">
    <property type="entry name" value="Riboflavin_kinase_bac/euk"/>
</dbReference>
<evidence type="ECO:0000256" key="9">
    <source>
        <dbReference type="ARBA" id="ARBA00022777"/>
    </source>
</evidence>
<dbReference type="UniPathway" id="UPA00277">
    <property type="reaction ID" value="UER00407"/>
</dbReference>
<evidence type="ECO:0000256" key="7">
    <source>
        <dbReference type="ARBA" id="ARBA00022695"/>
    </source>
</evidence>
<keyword evidence="12" id="KW-0511">Multifunctional enzyme</keyword>
<dbReference type="Pfam" id="PF06574">
    <property type="entry name" value="FAD_syn"/>
    <property type="match status" value="1"/>
</dbReference>
<evidence type="ECO:0000256" key="8">
    <source>
        <dbReference type="ARBA" id="ARBA00022741"/>
    </source>
</evidence>
<evidence type="ECO:0000313" key="18">
    <source>
        <dbReference type="Proteomes" id="UP000265882"/>
    </source>
</evidence>
<keyword evidence="8 15" id="KW-0547">Nucleotide-binding</keyword>
<evidence type="ECO:0000313" key="17">
    <source>
        <dbReference type="EMBL" id="RJP22809.1"/>
    </source>
</evidence>
<dbReference type="NCBIfam" id="TIGR00083">
    <property type="entry name" value="ribF"/>
    <property type="match status" value="1"/>
</dbReference>
<dbReference type="FunFam" id="3.40.50.620:FF:000021">
    <property type="entry name" value="Riboflavin biosynthesis protein"/>
    <property type="match status" value="1"/>
</dbReference>
<dbReference type="GO" id="GO:0006747">
    <property type="term" value="P:FAD biosynthetic process"/>
    <property type="evidence" value="ECO:0007669"/>
    <property type="project" value="UniProtKB-UniRule"/>
</dbReference>
<keyword evidence="10 15" id="KW-0274">FAD</keyword>
<dbReference type="EC" id="2.7.7.2" evidence="15"/>
<name>A0A3A4NVC0_ABYX5</name>
<dbReference type="NCBIfam" id="NF004160">
    <property type="entry name" value="PRK05627.1-3"/>
    <property type="match status" value="1"/>
</dbReference>
<dbReference type="FunFam" id="2.40.30.30:FF:000003">
    <property type="entry name" value="Riboflavin biosynthesis protein"/>
    <property type="match status" value="1"/>
</dbReference>
<comment type="similarity">
    <text evidence="15">Belongs to the ribF family.</text>
</comment>
<evidence type="ECO:0000256" key="2">
    <source>
        <dbReference type="ARBA" id="ARBA00004726"/>
    </source>
</evidence>
<evidence type="ECO:0000256" key="4">
    <source>
        <dbReference type="ARBA" id="ARBA00022630"/>
    </source>
</evidence>
<dbReference type="Gene3D" id="3.40.50.620">
    <property type="entry name" value="HUPs"/>
    <property type="match status" value="1"/>
</dbReference>
<evidence type="ECO:0000256" key="11">
    <source>
        <dbReference type="ARBA" id="ARBA00022840"/>
    </source>
</evidence>
<accession>A0A3A4NVC0</accession>
<gene>
    <name evidence="17" type="ORF">C4520_07210</name>
</gene>
<keyword evidence="6 15" id="KW-0808">Transferase</keyword>
<evidence type="ECO:0000256" key="14">
    <source>
        <dbReference type="ARBA" id="ARBA00049494"/>
    </source>
</evidence>
<dbReference type="SUPFAM" id="SSF52374">
    <property type="entry name" value="Nucleotidylyl transferase"/>
    <property type="match status" value="1"/>
</dbReference>
<keyword evidence="11 15" id="KW-0067">ATP-binding</keyword>
<dbReference type="Proteomes" id="UP000265882">
    <property type="component" value="Unassembled WGS sequence"/>
</dbReference>
<feature type="domain" description="Riboflavin kinase" evidence="16">
    <location>
        <begin position="183"/>
        <end position="307"/>
    </location>
</feature>
<comment type="catalytic activity">
    <reaction evidence="13 15">
        <text>riboflavin + ATP = FMN + ADP + H(+)</text>
        <dbReference type="Rhea" id="RHEA:14357"/>
        <dbReference type="ChEBI" id="CHEBI:15378"/>
        <dbReference type="ChEBI" id="CHEBI:30616"/>
        <dbReference type="ChEBI" id="CHEBI:57986"/>
        <dbReference type="ChEBI" id="CHEBI:58210"/>
        <dbReference type="ChEBI" id="CHEBI:456216"/>
        <dbReference type="EC" id="2.7.1.26"/>
    </reaction>
</comment>
<dbReference type="GO" id="GO:0005524">
    <property type="term" value="F:ATP binding"/>
    <property type="evidence" value="ECO:0007669"/>
    <property type="project" value="UniProtKB-UniRule"/>
</dbReference>
<comment type="function">
    <text evidence="1">Catalyzes the phosphorylation of riboflavin to FMN followed by the adenylation of FMN to FAD.</text>
</comment>
<keyword evidence="9 15" id="KW-0418">Kinase</keyword>
<dbReference type="NCBIfam" id="NF004162">
    <property type="entry name" value="PRK05627.1-5"/>
    <property type="match status" value="1"/>
</dbReference>
<keyword evidence="4 15" id="KW-0285">Flavoprotein</keyword>
<evidence type="ECO:0000256" key="1">
    <source>
        <dbReference type="ARBA" id="ARBA00002121"/>
    </source>
</evidence>
<comment type="pathway">
    <text evidence="3 15">Cofactor biosynthesis; FMN biosynthesis; FMN from riboflavin (ATP route): step 1/1.</text>
</comment>
<comment type="caution">
    <text evidence="17">The sequence shown here is derived from an EMBL/GenBank/DDBJ whole genome shotgun (WGS) entry which is preliminary data.</text>
</comment>
<dbReference type="InterPro" id="IPR023465">
    <property type="entry name" value="Riboflavin_kinase_dom_sf"/>
</dbReference>
<dbReference type="InterPro" id="IPR023468">
    <property type="entry name" value="Riboflavin_kinase"/>
</dbReference>
<dbReference type="CDD" id="cd02064">
    <property type="entry name" value="FAD_synthetase_N"/>
    <property type="match status" value="1"/>
</dbReference>
<comment type="pathway">
    <text evidence="2 15">Cofactor biosynthesis; FAD biosynthesis; FAD from FMN: step 1/1.</text>
</comment>
<comment type="catalytic activity">
    <reaction evidence="14 15">
        <text>FMN + ATP + H(+) = FAD + diphosphate</text>
        <dbReference type="Rhea" id="RHEA:17237"/>
        <dbReference type="ChEBI" id="CHEBI:15378"/>
        <dbReference type="ChEBI" id="CHEBI:30616"/>
        <dbReference type="ChEBI" id="CHEBI:33019"/>
        <dbReference type="ChEBI" id="CHEBI:57692"/>
        <dbReference type="ChEBI" id="CHEBI:58210"/>
        <dbReference type="EC" id="2.7.7.2"/>
    </reaction>
</comment>
<dbReference type="UniPathway" id="UPA00276">
    <property type="reaction ID" value="UER00406"/>
</dbReference>
<dbReference type="PIRSF" id="PIRSF004491">
    <property type="entry name" value="FAD_Synth"/>
    <property type="match status" value="1"/>
</dbReference>
<dbReference type="GO" id="GO:0009231">
    <property type="term" value="P:riboflavin biosynthetic process"/>
    <property type="evidence" value="ECO:0007669"/>
    <property type="project" value="InterPro"/>
</dbReference>
<dbReference type="NCBIfam" id="NF004159">
    <property type="entry name" value="PRK05627.1-2"/>
    <property type="match status" value="1"/>
</dbReference>
<dbReference type="PANTHER" id="PTHR22749:SF6">
    <property type="entry name" value="RIBOFLAVIN KINASE"/>
    <property type="match status" value="1"/>
</dbReference>
<dbReference type="GO" id="GO:0009398">
    <property type="term" value="P:FMN biosynthetic process"/>
    <property type="evidence" value="ECO:0007669"/>
    <property type="project" value="UniProtKB-UniRule"/>
</dbReference>
<dbReference type="SUPFAM" id="SSF82114">
    <property type="entry name" value="Riboflavin kinase-like"/>
    <property type="match status" value="1"/>
</dbReference>
<dbReference type="InterPro" id="IPR015864">
    <property type="entry name" value="FAD_synthase"/>
</dbReference>
<evidence type="ECO:0000256" key="12">
    <source>
        <dbReference type="ARBA" id="ARBA00023268"/>
    </source>
</evidence>
<dbReference type="GO" id="GO:0003919">
    <property type="term" value="F:FMN adenylyltransferase activity"/>
    <property type="evidence" value="ECO:0007669"/>
    <property type="project" value="UniProtKB-UniRule"/>
</dbReference>
<evidence type="ECO:0000256" key="13">
    <source>
        <dbReference type="ARBA" id="ARBA00047880"/>
    </source>
</evidence>
<keyword evidence="5 15" id="KW-0288">FMN</keyword>
<sequence length="313" mass="35318">MLIFSNLDNPLPQLKNACVTLGVFDGVHLGHQKIIRRVLEKARKYGGESCVVTFDPHPREVLSPHDAPNLLTTTDKKAQLIEQLGIDALCLVRFTPEFANTEARAFVEDFLVGSLRMRAIIEGYNWVFGKGRKGNIALLDELSRKYQYEVEQVEPVEIEGQPISSTLIRELVLCGDLQASEKYLGRKYSITGDIVGGARLGREMGFPTANIEPRHEAIPPDGIYAVWVNVLDVCKPGTLNIGFRPTVSNERKRTIEVHIMDFYHDIYNEKVEVTFVAKLRDERKFPSVDALVEQIKKDVEKARNILVEQSKSV</sequence>
<organism evidence="17 18">
    <name type="scientific">Abyssobacteria bacterium (strain SURF_5)</name>
    <dbReference type="NCBI Taxonomy" id="2093360"/>
    <lineage>
        <taxon>Bacteria</taxon>
        <taxon>Pseudomonadati</taxon>
        <taxon>Candidatus Hydrogenedentota</taxon>
        <taxon>Candidatus Abyssobacteria</taxon>
    </lineage>
</organism>
<dbReference type="SMART" id="SM00904">
    <property type="entry name" value="Flavokinase"/>
    <property type="match status" value="1"/>
</dbReference>
<dbReference type="EC" id="2.7.1.26" evidence="15"/>
<keyword evidence="7 15" id="KW-0548">Nucleotidyltransferase</keyword>
<evidence type="ECO:0000256" key="5">
    <source>
        <dbReference type="ARBA" id="ARBA00022643"/>
    </source>
</evidence>
<dbReference type="GO" id="GO:0008531">
    <property type="term" value="F:riboflavin kinase activity"/>
    <property type="evidence" value="ECO:0007669"/>
    <property type="project" value="UniProtKB-UniRule"/>
</dbReference>
<evidence type="ECO:0000256" key="6">
    <source>
        <dbReference type="ARBA" id="ARBA00022679"/>
    </source>
</evidence>
<dbReference type="Pfam" id="PF01687">
    <property type="entry name" value="Flavokinase"/>
    <property type="match status" value="1"/>
</dbReference>
<evidence type="ECO:0000256" key="3">
    <source>
        <dbReference type="ARBA" id="ARBA00005201"/>
    </source>
</evidence>
<evidence type="ECO:0000259" key="16">
    <source>
        <dbReference type="SMART" id="SM00904"/>
    </source>
</evidence>
<reference evidence="17 18" key="1">
    <citation type="journal article" date="2017" name="ISME J.">
        <title>Energy and carbon metabolisms in a deep terrestrial subsurface fluid microbial community.</title>
        <authorList>
            <person name="Momper L."/>
            <person name="Jungbluth S.P."/>
            <person name="Lee M.D."/>
            <person name="Amend J.P."/>
        </authorList>
    </citation>
    <scope>NUCLEOTIDE SEQUENCE [LARGE SCALE GENOMIC DNA]</scope>
    <source>
        <strain evidence="17">SURF_5</strain>
    </source>
</reference>
<dbReference type="EMBL" id="QZKU01000053">
    <property type="protein sequence ID" value="RJP22809.1"/>
    <property type="molecule type" value="Genomic_DNA"/>
</dbReference>
<proteinExistence type="inferred from homology"/>
<dbReference type="InterPro" id="IPR002606">
    <property type="entry name" value="Riboflavin_kinase_bac"/>
</dbReference>
<evidence type="ECO:0000256" key="15">
    <source>
        <dbReference type="PIRNR" id="PIRNR004491"/>
    </source>
</evidence>
<dbReference type="AlphaFoldDB" id="A0A3A4NVC0"/>
<protein>
    <recommendedName>
        <fullName evidence="15">Riboflavin biosynthesis protein</fullName>
    </recommendedName>
    <domain>
        <recommendedName>
            <fullName evidence="15">Riboflavin kinase</fullName>
            <ecNumber evidence="15">2.7.1.26</ecNumber>
        </recommendedName>
        <alternativeName>
            <fullName evidence="15">Flavokinase</fullName>
        </alternativeName>
    </domain>
    <domain>
        <recommendedName>
            <fullName evidence="15">FMN adenylyltransferase</fullName>
            <ecNumber evidence="15">2.7.7.2</ecNumber>
        </recommendedName>
        <alternativeName>
            <fullName evidence="15">FAD pyrophosphorylase</fullName>
        </alternativeName>
        <alternativeName>
            <fullName evidence="15">FAD synthase</fullName>
        </alternativeName>
    </domain>
</protein>
<dbReference type="Gene3D" id="2.40.30.30">
    <property type="entry name" value="Riboflavin kinase-like"/>
    <property type="match status" value="1"/>
</dbReference>
<dbReference type="PANTHER" id="PTHR22749">
    <property type="entry name" value="RIBOFLAVIN KINASE/FMN ADENYLYLTRANSFERASE"/>
    <property type="match status" value="1"/>
</dbReference>